<dbReference type="AlphaFoldDB" id="A0A834HXC0"/>
<evidence type="ECO:0000313" key="2">
    <source>
        <dbReference type="Proteomes" id="UP000625711"/>
    </source>
</evidence>
<accession>A0A834HXC0</accession>
<protein>
    <submittedName>
        <fullName evidence="1">Uncharacterized protein</fullName>
    </submittedName>
</protein>
<keyword evidence="2" id="KW-1185">Reference proteome</keyword>
<dbReference type="Proteomes" id="UP000625711">
    <property type="component" value="Unassembled WGS sequence"/>
</dbReference>
<name>A0A834HXC0_RHYFE</name>
<dbReference type="EMBL" id="JAACXV010014077">
    <property type="protein sequence ID" value="KAF7270602.1"/>
    <property type="molecule type" value="Genomic_DNA"/>
</dbReference>
<gene>
    <name evidence="1" type="ORF">GWI33_016451</name>
</gene>
<sequence>MKLPNEINIFILKFVQISHPRLYSGRIPSPQPPSTDVVPEATHLAGTAGQPFPQTQLLATGNPGRLPHGHRVQPVDGFVRRRRRLSDETERLLIKKYTPKKGTDVEDIESTLQQHPRKISRFYEEI</sequence>
<comment type="caution">
    <text evidence="1">The sequence shown here is derived from an EMBL/GenBank/DDBJ whole genome shotgun (WGS) entry which is preliminary data.</text>
</comment>
<reference evidence="1" key="1">
    <citation type="submission" date="2020-08" db="EMBL/GenBank/DDBJ databases">
        <title>Genome sequencing and assembly of the red palm weevil Rhynchophorus ferrugineus.</title>
        <authorList>
            <person name="Dias G.B."/>
            <person name="Bergman C.M."/>
            <person name="Manee M."/>
        </authorList>
    </citation>
    <scope>NUCLEOTIDE SEQUENCE</scope>
    <source>
        <strain evidence="1">AA-2017</strain>
        <tissue evidence="1">Whole larva</tissue>
    </source>
</reference>
<organism evidence="1 2">
    <name type="scientific">Rhynchophorus ferrugineus</name>
    <name type="common">Red palm weevil</name>
    <name type="synonym">Curculio ferrugineus</name>
    <dbReference type="NCBI Taxonomy" id="354439"/>
    <lineage>
        <taxon>Eukaryota</taxon>
        <taxon>Metazoa</taxon>
        <taxon>Ecdysozoa</taxon>
        <taxon>Arthropoda</taxon>
        <taxon>Hexapoda</taxon>
        <taxon>Insecta</taxon>
        <taxon>Pterygota</taxon>
        <taxon>Neoptera</taxon>
        <taxon>Endopterygota</taxon>
        <taxon>Coleoptera</taxon>
        <taxon>Polyphaga</taxon>
        <taxon>Cucujiformia</taxon>
        <taxon>Curculionidae</taxon>
        <taxon>Dryophthorinae</taxon>
        <taxon>Rhynchophorus</taxon>
    </lineage>
</organism>
<proteinExistence type="predicted"/>
<evidence type="ECO:0000313" key="1">
    <source>
        <dbReference type="EMBL" id="KAF7270602.1"/>
    </source>
</evidence>